<comment type="caution">
    <text evidence="1">The sequence shown here is derived from an EMBL/GenBank/DDBJ whole genome shotgun (WGS) entry which is preliminary data.</text>
</comment>
<protein>
    <submittedName>
        <fullName evidence="1">Uncharacterized protein</fullName>
    </submittedName>
</protein>
<evidence type="ECO:0000313" key="2">
    <source>
        <dbReference type="Proteomes" id="UP001470230"/>
    </source>
</evidence>
<name>A0ABR2L274_9EUKA</name>
<sequence>MREHDIIYTTTTDNDHIKLGIINGFIRTIYDKKSNEPNKDILDLIDSYNDIPHRSLNYKSPNETTDEDELEYIDKMEHQVYPYHSEPDVYLKLISTLGKFIYSNDLSLMVIQLE</sequence>
<reference evidence="1 2" key="1">
    <citation type="submission" date="2024-04" db="EMBL/GenBank/DDBJ databases">
        <title>Tritrichomonas musculus Genome.</title>
        <authorList>
            <person name="Alves-Ferreira E."/>
            <person name="Grigg M."/>
            <person name="Lorenzi H."/>
            <person name="Galac M."/>
        </authorList>
    </citation>
    <scope>NUCLEOTIDE SEQUENCE [LARGE SCALE GENOMIC DNA]</scope>
    <source>
        <strain evidence="1 2">EAF2021</strain>
    </source>
</reference>
<gene>
    <name evidence="1" type="ORF">M9Y10_014243</name>
</gene>
<keyword evidence="2" id="KW-1185">Reference proteome</keyword>
<proteinExistence type="predicted"/>
<evidence type="ECO:0000313" key="1">
    <source>
        <dbReference type="EMBL" id="KAK8896345.1"/>
    </source>
</evidence>
<dbReference type="EMBL" id="JAPFFF010000002">
    <property type="protein sequence ID" value="KAK8896345.1"/>
    <property type="molecule type" value="Genomic_DNA"/>
</dbReference>
<organism evidence="1 2">
    <name type="scientific">Tritrichomonas musculus</name>
    <dbReference type="NCBI Taxonomy" id="1915356"/>
    <lineage>
        <taxon>Eukaryota</taxon>
        <taxon>Metamonada</taxon>
        <taxon>Parabasalia</taxon>
        <taxon>Tritrichomonadida</taxon>
        <taxon>Tritrichomonadidae</taxon>
        <taxon>Tritrichomonas</taxon>
    </lineage>
</organism>
<dbReference type="Proteomes" id="UP001470230">
    <property type="component" value="Unassembled WGS sequence"/>
</dbReference>
<accession>A0ABR2L274</accession>